<organism evidence="2 3">
    <name type="scientific">Truncatella angustata</name>
    <dbReference type="NCBI Taxonomy" id="152316"/>
    <lineage>
        <taxon>Eukaryota</taxon>
        <taxon>Fungi</taxon>
        <taxon>Dikarya</taxon>
        <taxon>Ascomycota</taxon>
        <taxon>Pezizomycotina</taxon>
        <taxon>Sordariomycetes</taxon>
        <taxon>Xylariomycetidae</taxon>
        <taxon>Amphisphaeriales</taxon>
        <taxon>Sporocadaceae</taxon>
        <taxon>Truncatella</taxon>
    </lineage>
</organism>
<dbReference type="Proteomes" id="UP000758603">
    <property type="component" value="Unassembled WGS sequence"/>
</dbReference>
<dbReference type="Pfam" id="PF06985">
    <property type="entry name" value="HET"/>
    <property type="match status" value="1"/>
</dbReference>
<keyword evidence="3" id="KW-1185">Reference proteome</keyword>
<dbReference type="AlphaFoldDB" id="A0A9P8RM20"/>
<dbReference type="EMBL" id="JAGPXC010000009">
    <property type="protein sequence ID" value="KAH6646738.1"/>
    <property type="molecule type" value="Genomic_DNA"/>
</dbReference>
<dbReference type="InterPro" id="IPR010730">
    <property type="entry name" value="HET"/>
</dbReference>
<dbReference type="Pfam" id="PF26639">
    <property type="entry name" value="Het-6_barrel"/>
    <property type="match status" value="1"/>
</dbReference>
<accession>A0A9P8RM20</accession>
<dbReference type="OrthoDB" id="4587016at2759"/>
<gene>
    <name evidence="2" type="ORF">BKA67DRAFT_580427</name>
</gene>
<reference evidence="2" key="1">
    <citation type="journal article" date="2021" name="Nat. Commun.">
        <title>Genetic determinants of endophytism in the Arabidopsis root mycobiome.</title>
        <authorList>
            <person name="Mesny F."/>
            <person name="Miyauchi S."/>
            <person name="Thiergart T."/>
            <person name="Pickel B."/>
            <person name="Atanasova L."/>
            <person name="Karlsson M."/>
            <person name="Huettel B."/>
            <person name="Barry K.W."/>
            <person name="Haridas S."/>
            <person name="Chen C."/>
            <person name="Bauer D."/>
            <person name="Andreopoulos W."/>
            <person name="Pangilinan J."/>
            <person name="LaButti K."/>
            <person name="Riley R."/>
            <person name="Lipzen A."/>
            <person name="Clum A."/>
            <person name="Drula E."/>
            <person name="Henrissat B."/>
            <person name="Kohler A."/>
            <person name="Grigoriev I.V."/>
            <person name="Martin F.M."/>
            <person name="Hacquard S."/>
        </authorList>
    </citation>
    <scope>NUCLEOTIDE SEQUENCE</scope>
    <source>
        <strain evidence="2">MPI-SDFR-AT-0073</strain>
    </source>
</reference>
<dbReference type="GeneID" id="70132747"/>
<name>A0A9P8RM20_9PEZI</name>
<sequence length="689" mass="79047">MLSHMGGMAPKLTIYEITTANSSTIRVLRLPGKAESFELKLLAASLADPPSYTALSYTWGDSFAKFNVLVNDELLPITQSLYWALRTLQQDHARLLWIDQICIDQSNLKDKATQVPLMEQIYSKAKSTISWLGVATAESERAMDYLREAGTDGISAGLNELPIIADGLMQLQIDIPLQDENFETRFPHLREKMERVVARWGEWQDLDVVPAILALFGNPYFTRGWIKQELAIPKNLTIQYGEKALDIESFKAGFLLFQAHYTYSRRKFDLTFRLNQKEQRNEIRRKFAVVDDSNEIIHPFLKTRESYQSKNRPDELFLERLLRRFGSKVKFSDPRDYIYGFMGLASDNVRLGIPVDYQRSWEQVHTFAMRKIIEGQGIHMLEHNQLPKASDKLPSWVPDFSSKRYWTLTENTISSEQPFRASGDTRQSIVWPTEDPWTDKSLQVRGWVIDTVMKVGLPWDDSYVSRDLPRLFGVLAPCSDIIAFCEESDVLHEQHPDFDIYNQNEQRKEATWKIPILDHEHIATQQRSRRSSSQSAEGYKELEQVLSWGWQTLVERKPIEAIIPLLEEHREQLRMAGVSEHGNEANQLRLSRQLLSQTGQNYYNGMEALQSRRPFLTKKGIVGIGPLPMQQGDVITVFAGSKVPFILRPTSSDPTLNMPYKLIGESYCHGIMDGEVTTLGLPETNLILL</sequence>
<dbReference type="RefSeq" id="XP_045953252.1">
    <property type="nucleotide sequence ID" value="XM_046103856.1"/>
</dbReference>
<dbReference type="InterPro" id="IPR052895">
    <property type="entry name" value="HetReg/Transcr_Mod"/>
</dbReference>
<evidence type="ECO:0000259" key="1">
    <source>
        <dbReference type="Pfam" id="PF06985"/>
    </source>
</evidence>
<dbReference type="PANTHER" id="PTHR24148:SF73">
    <property type="entry name" value="HET DOMAIN PROTEIN (AFU_ORTHOLOGUE AFUA_8G01020)"/>
    <property type="match status" value="1"/>
</dbReference>
<comment type="caution">
    <text evidence="2">The sequence shown here is derived from an EMBL/GenBank/DDBJ whole genome shotgun (WGS) entry which is preliminary data.</text>
</comment>
<evidence type="ECO:0000313" key="2">
    <source>
        <dbReference type="EMBL" id="KAH6646738.1"/>
    </source>
</evidence>
<protein>
    <submittedName>
        <fullName evidence="2">Heterokaryon incompatibility protein-domain-containing protein</fullName>
    </submittedName>
</protein>
<feature type="domain" description="Heterokaryon incompatibility" evidence="1">
    <location>
        <begin position="52"/>
        <end position="229"/>
    </location>
</feature>
<dbReference type="PANTHER" id="PTHR24148">
    <property type="entry name" value="ANKYRIN REPEAT DOMAIN-CONTAINING PROTEIN 39 HOMOLOG-RELATED"/>
    <property type="match status" value="1"/>
</dbReference>
<evidence type="ECO:0000313" key="3">
    <source>
        <dbReference type="Proteomes" id="UP000758603"/>
    </source>
</evidence>
<proteinExistence type="predicted"/>